<comment type="caution">
    <text evidence="2">The sequence shown here is derived from an EMBL/GenBank/DDBJ whole genome shotgun (WGS) entry which is preliminary data.</text>
</comment>
<evidence type="ECO:0000259" key="1">
    <source>
        <dbReference type="Pfam" id="PF01636"/>
    </source>
</evidence>
<gene>
    <name evidence="2" type="ORF">GCM10025789_25870</name>
</gene>
<sequence>MLQEPISNDVQSLISELYPGSQWVIEPLSGGMTNRNFLVTVSRATGEAERVVVQEQLPDDVAETLGIVRSNQFAVLHEIEDLGLAPRLICYDRRSRLLVAEYIDAVPFDELEDRAGAIARFGTALSTLHHATEGSQLRGRISDPFSGTQWLYDRVAKAVPVEAEKHAWAMEALNRFEKARGPYVEAICHSDLSPGNVLMTDEAAFLIDWEYVGAGDPYYDLGDFAEKFSLTREEKETLISSYLGSVDETALALVELYQFVSMLREALWCVMAGQIGFIDFDHATYAQECWTRVATVVRAETFDANLEKLAEAKSGN</sequence>
<dbReference type="Pfam" id="PF01636">
    <property type="entry name" value="APH"/>
    <property type="match status" value="1"/>
</dbReference>
<reference evidence="3" key="1">
    <citation type="journal article" date="2019" name="Int. J. Syst. Evol. Microbiol.">
        <title>The Global Catalogue of Microorganisms (GCM) 10K type strain sequencing project: providing services to taxonomists for standard genome sequencing and annotation.</title>
        <authorList>
            <consortium name="The Broad Institute Genomics Platform"/>
            <consortium name="The Broad Institute Genome Sequencing Center for Infectious Disease"/>
            <person name="Wu L."/>
            <person name="Ma J."/>
        </authorList>
    </citation>
    <scope>NUCLEOTIDE SEQUENCE [LARGE SCALE GENOMIC DNA]</scope>
    <source>
        <strain evidence="3">JCM 19125</strain>
    </source>
</reference>
<dbReference type="RefSeq" id="WP_345583550.1">
    <property type="nucleotide sequence ID" value="NZ_BAABLV010000037.1"/>
</dbReference>
<proteinExistence type="predicted"/>
<dbReference type="PANTHER" id="PTHR40086:SF1">
    <property type="entry name" value="CELL CYCLE REGULATOR CCRZ"/>
    <property type="match status" value="1"/>
</dbReference>
<keyword evidence="3" id="KW-1185">Reference proteome</keyword>
<dbReference type="EMBL" id="BAABLV010000037">
    <property type="protein sequence ID" value="GAA4905358.1"/>
    <property type="molecule type" value="Genomic_DNA"/>
</dbReference>
<dbReference type="Gene3D" id="3.30.200.20">
    <property type="entry name" value="Phosphorylase Kinase, domain 1"/>
    <property type="match status" value="1"/>
</dbReference>
<evidence type="ECO:0000313" key="2">
    <source>
        <dbReference type="EMBL" id="GAA4905358.1"/>
    </source>
</evidence>
<dbReference type="InterPro" id="IPR052077">
    <property type="entry name" value="CcrZ_PhaseVar_Mediator"/>
</dbReference>
<dbReference type="Gene3D" id="3.90.1200.10">
    <property type="match status" value="1"/>
</dbReference>
<dbReference type="Proteomes" id="UP001501521">
    <property type="component" value="Unassembled WGS sequence"/>
</dbReference>
<dbReference type="PANTHER" id="PTHR40086">
    <property type="entry name" value="PHOSPHOTRANSFERASE YTMP-RELATED"/>
    <property type="match status" value="1"/>
</dbReference>
<name>A0ABP9FJF9_9ACTN</name>
<organism evidence="2 3">
    <name type="scientific">Tessaracoccus lubricantis</name>
    <dbReference type="NCBI Taxonomy" id="545543"/>
    <lineage>
        <taxon>Bacteria</taxon>
        <taxon>Bacillati</taxon>
        <taxon>Actinomycetota</taxon>
        <taxon>Actinomycetes</taxon>
        <taxon>Propionibacteriales</taxon>
        <taxon>Propionibacteriaceae</taxon>
        <taxon>Tessaracoccus</taxon>
    </lineage>
</organism>
<feature type="domain" description="Aminoglycoside phosphotransferase" evidence="1">
    <location>
        <begin position="25"/>
        <end position="239"/>
    </location>
</feature>
<dbReference type="InterPro" id="IPR002575">
    <property type="entry name" value="Aminoglycoside_PTrfase"/>
</dbReference>
<accession>A0ABP9FJF9</accession>
<protein>
    <submittedName>
        <fullName evidence="2">Phosphotransferase family protein</fullName>
    </submittedName>
</protein>
<dbReference type="SUPFAM" id="SSF56112">
    <property type="entry name" value="Protein kinase-like (PK-like)"/>
    <property type="match status" value="1"/>
</dbReference>
<dbReference type="InterPro" id="IPR011009">
    <property type="entry name" value="Kinase-like_dom_sf"/>
</dbReference>
<evidence type="ECO:0000313" key="3">
    <source>
        <dbReference type="Proteomes" id="UP001501521"/>
    </source>
</evidence>